<evidence type="ECO:0000313" key="2">
    <source>
        <dbReference type="Proteomes" id="UP000193228"/>
    </source>
</evidence>
<organism evidence="1 2">
    <name type="scientific">Paraburkholderia susongensis</name>
    <dbReference type="NCBI Taxonomy" id="1515439"/>
    <lineage>
        <taxon>Bacteria</taxon>
        <taxon>Pseudomonadati</taxon>
        <taxon>Pseudomonadota</taxon>
        <taxon>Betaproteobacteria</taxon>
        <taxon>Burkholderiales</taxon>
        <taxon>Burkholderiaceae</taxon>
        <taxon>Paraburkholderia</taxon>
    </lineage>
</organism>
<accession>A0A1X7M5V8</accession>
<reference evidence="2" key="1">
    <citation type="submission" date="2017-04" db="EMBL/GenBank/DDBJ databases">
        <authorList>
            <person name="Varghese N."/>
            <person name="Submissions S."/>
        </authorList>
    </citation>
    <scope>NUCLEOTIDE SEQUENCE [LARGE SCALE GENOMIC DNA]</scope>
    <source>
        <strain evidence="2">LMG 29540</strain>
    </source>
</reference>
<dbReference type="PANTHER" id="PTHR35564:SF4">
    <property type="entry name" value="CYTOPLASMIC PROTEIN"/>
    <property type="match status" value="1"/>
</dbReference>
<evidence type="ECO:0000313" key="1">
    <source>
        <dbReference type="EMBL" id="SMG61134.1"/>
    </source>
</evidence>
<gene>
    <name evidence="1" type="ORF">SAMN06265784_11980</name>
</gene>
<keyword evidence="2" id="KW-1185">Reference proteome</keyword>
<dbReference type="OrthoDB" id="1523296at2"/>
<sequence length="340" mass="38396">MNPALLRGALSPTKPFFHLMQEVDRIATQEAKAAGVESSRASAHHRPVWLKLVQAARMDFTAREVESIEICPPMSDGQQAQLLVTIRHFGLFAPFGPMPLHITEHALREKIHERNAGFERFVAMLSADFAWLDYKVWSHMRPTTRGSHTCPENAFVRRVTQFAAVNANGSASTGRSHADIARLRAQYPGLYANRQRPLHQLAKLLSRRYRVSVQAMLRTGGWQVVPTSRAASTSRPRLGQWLLGSRVFAPQTAFTLLIGPLEMHELAYFHRTQPELQTLVDIARDYIGDRLDVRVAVDVHTRRGTNGAIGHMRLGIDTWASPTDRRMRVIVHEVNIRNKV</sequence>
<dbReference type="Pfam" id="PF06996">
    <property type="entry name" value="T6SS_TssG"/>
    <property type="match status" value="1"/>
</dbReference>
<dbReference type="RefSeq" id="WP_143809132.1">
    <property type="nucleotide sequence ID" value="NZ_FXAT01000019.1"/>
</dbReference>
<dbReference type="STRING" id="1515439.SAMN06265784_11980"/>
<dbReference type="EMBL" id="FXAT01000019">
    <property type="protein sequence ID" value="SMG61134.1"/>
    <property type="molecule type" value="Genomic_DNA"/>
</dbReference>
<dbReference type="AlphaFoldDB" id="A0A1X7M5V8"/>
<dbReference type="Proteomes" id="UP000193228">
    <property type="component" value="Unassembled WGS sequence"/>
</dbReference>
<name>A0A1X7M5V8_9BURK</name>
<protein>
    <submittedName>
        <fullName evidence="1">Type VI secretion system protein ImpH</fullName>
    </submittedName>
</protein>
<proteinExistence type="predicted"/>
<dbReference type="PANTHER" id="PTHR35564">
    <property type="match status" value="1"/>
</dbReference>
<dbReference type="InterPro" id="IPR010732">
    <property type="entry name" value="T6SS_TssG-like"/>
</dbReference>